<accession>A0ABT2MNB4</accession>
<dbReference type="Proteomes" id="UP001525890">
    <property type="component" value="Unassembled WGS sequence"/>
</dbReference>
<feature type="compositionally biased region" description="Low complexity" evidence="1">
    <location>
        <begin position="296"/>
        <end position="309"/>
    </location>
</feature>
<evidence type="ECO:0000313" key="2">
    <source>
        <dbReference type="EMBL" id="MCT7965016.1"/>
    </source>
</evidence>
<sequence>MTVAGIETYFDDSLTPESNWKNWIVTDLKPSFLNILLNKYVMTTLAIALSSLFLGAIALVQSQAQLVPSPTNVAEIDARNCDATSIACLNAIRTQAQNQLQNKQLTEASKITQFDLNPNNPTEMGLMQMVMNNEAIAFNARVQQVRGDRNDPNYGLHPETIRNNSITTAVKKIALAAGGESSTLVWKDSGAVKTDSSGKPILDENGETQQKVFYEKLSPHMTQVIGIVQLLVINSSRNSNIPQSDSIAVALDLINGQQDIKNSVISLLRLQGLDQVANQLEQQDMYGREVVPSLTEQLQENSQENSQETDYYNPFPGGL</sequence>
<feature type="region of interest" description="Disordered" evidence="1">
    <location>
        <begin position="296"/>
        <end position="319"/>
    </location>
</feature>
<gene>
    <name evidence="2" type="ORF">NG799_01550</name>
</gene>
<comment type="caution">
    <text evidence="2">The sequence shown here is derived from an EMBL/GenBank/DDBJ whole genome shotgun (WGS) entry which is preliminary data.</text>
</comment>
<proteinExistence type="predicted"/>
<name>A0ABT2MNB4_9CYAN</name>
<dbReference type="RefSeq" id="WP_368004767.1">
    <property type="nucleotide sequence ID" value="NZ_JAMXFF010000002.1"/>
</dbReference>
<keyword evidence="3" id="KW-1185">Reference proteome</keyword>
<protein>
    <submittedName>
        <fullName evidence="2">Uncharacterized protein</fullName>
    </submittedName>
</protein>
<organism evidence="2 3">
    <name type="scientific">Laspinema palackyanum D2a</name>
    <dbReference type="NCBI Taxonomy" id="2953684"/>
    <lineage>
        <taxon>Bacteria</taxon>
        <taxon>Bacillati</taxon>
        <taxon>Cyanobacteriota</taxon>
        <taxon>Cyanophyceae</taxon>
        <taxon>Oscillatoriophycideae</taxon>
        <taxon>Oscillatoriales</taxon>
        <taxon>Laspinemataceae</taxon>
        <taxon>Laspinema</taxon>
        <taxon>Laspinema palackyanum</taxon>
    </lineage>
</organism>
<evidence type="ECO:0000256" key="1">
    <source>
        <dbReference type="SAM" id="MobiDB-lite"/>
    </source>
</evidence>
<reference evidence="2 3" key="1">
    <citation type="journal article" date="2022" name="Front. Microbiol.">
        <title>High genomic differentiation and limited gene flow indicate recent cryptic speciation within the genus Laspinema (cyanobacteria).</title>
        <authorList>
            <person name="Stanojkovic A."/>
            <person name="Skoupy S."/>
            <person name="Skaloud P."/>
            <person name="Dvorak P."/>
        </authorList>
    </citation>
    <scope>NUCLEOTIDE SEQUENCE [LARGE SCALE GENOMIC DNA]</scope>
    <source>
        <strain evidence="2 3">D2a</strain>
    </source>
</reference>
<evidence type="ECO:0000313" key="3">
    <source>
        <dbReference type="Proteomes" id="UP001525890"/>
    </source>
</evidence>
<dbReference type="EMBL" id="JAMXFF010000002">
    <property type="protein sequence ID" value="MCT7965016.1"/>
    <property type="molecule type" value="Genomic_DNA"/>
</dbReference>